<protein>
    <submittedName>
        <fullName evidence="1">Uncharacterized protein</fullName>
    </submittedName>
</protein>
<reference evidence="1 2" key="1">
    <citation type="submission" date="2024-10" db="EMBL/GenBank/DDBJ databases">
        <title>The Natural Products Discovery Center: Release of the First 8490 Sequenced Strains for Exploring Actinobacteria Biosynthetic Diversity.</title>
        <authorList>
            <person name="Kalkreuter E."/>
            <person name="Kautsar S.A."/>
            <person name="Yang D."/>
            <person name="Bader C.D."/>
            <person name="Teijaro C.N."/>
            <person name="Fluegel L."/>
            <person name="Davis C.M."/>
            <person name="Simpson J.R."/>
            <person name="Lauterbach L."/>
            <person name="Steele A.D."/>
            <person name="Gui C."/>
            <person name="Meng S."/>
            <person name="Li G."/>
            <person name="Viehrig K."/>
            <person name="Ye F."/>
            <person name="Su P."/>
            <person name="Kiefer A.F."/>
            <person name="Nichols A."/>
            <person name="Cepeda A.J."/>
            <person name="Yan W."/>
            <person name="Fan B."/>
            <person name="Jiang Y."/>
            <person name="Adhikari A."/>
            <person name="Zheng C.-J."/>
            <person name="Schuster L."/>
            <person name="Cowan T.M."/>
            <person name="Smanski M.J."/>
            <person name="Chevrette M.G."/>
            <person name="De Carvalho L.P.S."/>
            <person name="Shen B."/>
        </authorList>
    </citation>
    <scope>NUCLEOTIDE SEQUENCE [LARGE SCALE GENOMIC DNA]</scope>
    <source>
        <strain evidence="1 2">NPDC005497</strain>
    </source>
</reference>
<keyword evidence="2" id="KW-1185">Reference proteome</keyword>
<dbReference type="Proteomes" id="UP001601422">
    <property type="component" value="Unassembled WGS sequence"/>
</dbReference>
<sequence>MDSSEWGWVTHWTDLLYQDEVWRDAQGTILRLDDMEPDYCGRVRSFCLRNAEHALNGILYEMAHGPMPSGDVAVDGFNREWDMLDAAGGDPKAWLEQADLLIALKYRSEGLPARPAVCHCGYPFIGDDGEPWDHGGCYPGIVVD</sequence>
<proteinExistence type="predicted"/>
<dbReference type="EMBL" id="JBIAJP010000021">
    <property type="protein sequence ID" value="MFF0009557.1"/>
    <property type="molecule type" value="Genomic_DNA"/>
</dbReference>
<organism evidence="1 2">
    <name type="scientific">Streptomyces tibetensis</name>
    <dbReference type="NCBI Taxonomy" id="2382123"/>
    <lineage>
        <taxon>Bacteria</taxon>
        <taxon>Bacillati</taxon>
        <taxon>Actinomycetota</taxon>
        <taxon>Actinomycetes</taxon>
        <taxon>Kitasatosporales</taxon>
        <taxon>Streptomycetaceae</taxon>
        <taxon>Streptomyces</taxon>
    </lineage>
</organism>
<evidence type="ECO:0000313" key="1">
    <source>
        <dbReference type="EMBL" id="MFF0009557.1"/>
    </source>
</evidence>
<gene>
    <name evidence="1" type="ORF">ACFYQT_39885</name>
</gene>
<accession>A0ABW6NAB6</accession>
<dbReference type="RefSeq" id="WP_389835472.1">
    <property type="nucleotide sequence ID" value="NZ_JBIAJP010000021.1"/>
</dbReference>
<comment type="caution">
    <text evidence="1">The sequence shown here is derived from an EMBL/GenBank/DDBJ whole genome shotgun (WGS) entry which is preliminary data.</text>
</comment>
<evidence type="ECO:0000313" key="2">
    <source>
        <dbReference type="Proteomes" id="UP001601422"/>
    </source>
</evidence>
<name>A0ABW6NAB6_9ACTN</name>